<dbReference type="PRINTS" id="PR00598">
    <property type="entry name" value="HTHMARR"/>
</dbReference>
<keyword evidence="3" id="KW-0804">Transcription</keyword>
<dbReference type="PANTHER" id="PTHR33164:SF57">
    <property type="entry name" value="MARR-FAMILY TRANSCRIPTIONAL REGULATOR"/>
    <property type="match status" value="1"/>
</dbReference>
<dbReference type="InterPro" id="IPR000835">
    <property type="entry name" value="HTH_MarR-typ"/>
</dbReference>
<evidence type="ECO:0000256" key="2">
    <source>
        <dbReference type="ARBA" id="ARBA00023125"/>
    </source>
</evidence>
<dbReference type="RefSeq" id="WP_154708639.1">
    <property type="nucleotide sequence ID" value="NZ_JBBMFN010000026.1"/>
</dbReference>
<evidence type="ECO:0000256" key="3">
    <source>
        <dbReference type="ARBA" id="ARBA00023163"/>
    </source>
</evidence>
<dbReference type="InterPro" id="IPR036390">
    <property type="entry name" value="WH_DNA-bd_sf"/>
</dbReference>
<dbReference type="PANTHER" id="PTHR33164">
    <property type="entry name" value="TRANSCRIPTIONAL REGULATOR, MARR FAMILY"/>
    <property type="match status" value="1"/>
</dbReference>
<dbReference type="InterPro" id="IPR023187">
    <property type="entry name" value="Tscrpt_reg_MarR-type_CS"/>
</dbReference>
<protein>
    <submittedName>
        <fullName evidence="5">MarR family transcriptional regulator</fullName>
    </submittedName>
</protein>
<dbReference type="PROSITE" id="PS50995">
    <property type="entry name" value="HTH_MARR_2"/>
    <property type="match status" value="1"/>
</dbReference>
<keyword evidence="6" id="KW-1185">Reference proteome</keyword>
<organism evidence="5 6">
    <name type="scientific">Niallia hominis</name>
    <dbReference type="NCBI Taxonomy" id="3133173"/>
    <lineage>
        <taxon>Bacteria</taxon>
        <taxon>Bacillati</taxon>
        <taxon>Bacillota</taxon>
        <taxon>Bacilli</taxon>
        <taxon>Bacillales</taxon>
        <taxon>Bacillaceae</taxon>
        <taxon>Niallia</taxon>
    </lineage>
</organism>
<dbReference type="PROSITE" id="PS01117">
    <property type="entry name" value="HTH_MARR_1"/>
    <property type="match status" value="1"/>
</dbReference>
<accession>A0ABV1F1Z9</accession>
<comment type="caution">
    <text evidence="5">The sequence shown here is derived from an EMBL/GenBank/DDBJ whole genome shotgun (WGS) entry which is preliminary data.</text>
</comment>
<feature type="domain" description="HTH marR-type" evidence="4">
    <location>
        <begin position="6"/>
        <end position="137"/>
    </location>
</feature>
<reference evidence="5 6" key="1">
    <citation type="submission" date="2024-03" db="EMBL/GenBank/DDBJ databases">
        <title>Human intestinal bacterial collection.</title>
        <authorList>
            <person name="Pauvert C."/>
            <person name="Hitch T.C.A."/>
            <person name="Clavel T."/>
        </authorList>
    </citation>
    <scope>NUCLEOTIDE SEQUENCE [LARGE SCALE GENOMIC DNA]</scope>
    <source>
        <strain evidence="5 6">CLA-SR-H024</strain>
    </source>
</reference>
<sequence>MHEESLEELEVELSILIRRITHTSSHKKNGNLDRSAYLLLHEIVTKGPAGVKALATEFQLDVSTVSRQAAALEQKGYLFRIPDETDGRAYTLQITDIGLEELKKEKQFRKKRVAEVTNVWSEEERETFARLLKKYNQSAMNVNNT</sequence>
<dbReference type="InterPro" id="IPR036388">
    <property type="entry name" value="WH-like_DNA-bd_sf"/>
</dbReference>
<dbReference type="InterPro" id="IPR039422">
    <property type="entry name" value="MarR/SlyA-like"/>
</dbReference>
<evidence type="ECO:0000313" key="6">
    <source>
        <dbReference type="Proteomes" id="UP001465426"/>
    </source>
</evidence>
<evidence type="ECO:0000259" key="4">
    <source>
        <dbReference type="PROSITE" id="PS50995"/>
    </source>
</evidence>
<dbReference type="SMART" id="SM00347">
    <property type="entry name" value="HTH_MARR"/>
    <property type="match status" value="1"/>
</dbReference>
<name>A0ABV1F1Z9_9BACI</name>
<keyword evidence="1" id="KW-0805">Transcription regulation</keyword>
<keyword evidence="2" id="KW-0238">DNA-binding</keyword>
<evidence type="ECO:0000256" key="1">
    <source>
        <dbReference type="ARBA" id="ARBA00023015"/>
    </source>
</evidence>
<gene>
    <name evidence="5" type="ORF">WMO63_11885</name>
</gene>
<dbReference type="Gene3D" id="1.10.10.10">
    <property type="entry name" value="Winged helix-like DNA-binding domain superfamily/Winged helix DNA-binding domain"/>
    <property type="match status" value="1"/>
</dbReference>
<dbReference type="EMBL" id="JBBMFN010000026">
    <property type="protein sequence ID" value="MEQ2466367.1"/>
    <property type="molecule type" value="Genomic_DNA"/>
</dbReference>
<dbReference type="Pfam" id="PF01047">
    <property type="entry name" value="MarR"/>
    <property type="match status" value="1"/>
</dbReference>
<evidence type="ECO:0000313" key="5">
    <source>
        <dbReference type="EMBL" id="MEQ2466367.1"/>
    </source>
</evidence>
<dbReference type="Proteomes" id="UP001465426">
    <property type="component" value="Unassembled WGS sequence"/>
</dbReference>
<proteinExistence type="predicted"/>
<dbReference type="SUPFAM" id="SSF46785">
    <property type="entry name" value="Winged helix' DNA-binding domain"/>
    <property type="match status" value="1"/>
</dbReference>